<evidence type="ECO:0000313" key="7">
    <source>
        <dbReference type="Proteomes" id="UP000004947"/>
    </source>
</evidence>
<feature type="domain" description="DUF1592" evidence="5">
    <location>
        <begin position="736"/>
        <end position="850"/>
    </location>
</feature>
<dbReference type="Pfam" id="PF07627">
    <property type="entry name" value="PSCyt3"/>
    <property type="match status" value="1"/>
</dbReference>
<organism evidence="6 7">
    <name type="scientific">Lentisphaera araneosa HTCC2155</name>
    <dbReference type="NCBI Taxonomy" id="313628"/>
    <lineage>
        <taxon>Bacteria</taxon>
        <taxon>Pseudomonadati</taxon>
        <taxon>Lentisphaerota</taxon>
        <taxon>Lentisphaeria</taxon>
        <taxon>Lentisphaerales</taxon>
        <taxon>Lentisphaeraceae</taxon>
        <taxon>Lentisphaera</taxon>
    </lineage>
</organism>
<feature type="domain" description="DUF1588" evidence="4">
    <location>
        <begin position="883"/>
        <end position="974"/>
    </location>
</feature>
<evidence type="ECO:0000259" key="4">
    <source>
        <dbReference type="Pfam" id="PF07627"/>
    </source>
</evidence>
<keyword evidence="7" id="KW-1185">Reference proteome</keyword>
<feature type="domain" description="DUF1585" evidence="3">
    <location>
        <begin position="990"/>
        <end position="1057"/>
    </location>
</feature>
<dbReference type="InterPro" id="IPR011478">
    <property type="entry name" value="DUF1585"/>
</dbReference>
<dbReference type="Proteomes" id="UP000004947">
    <property type="component" value="Unassembled WGS sequence"/>
</dbReference>
<sequence length="1073" mass="124095">MSQDNTSHMDQPKLKISSSDKELLRIKLAELEILEDKVSKNELSGEHAQNLIASVLQELNEIEERILQDDNLAKTPNDQPPVDETYQQEIPSDVSELKVIKSTQNLKPWGNDTQEDDSDLKITLKEDETVPSPRKSSIKKKPEMTPTSSLKRKKSRPNNKSKFKNPTKKPRVQKKKPFPISALIFLSLIVLCGYFYNDAVDYIKKQRAELAEKNKPKVKKSEAPKKVIQKKAPVKKAPKEVVQTEEAVEVDEEEVDNSQFYNGEIKHYSFNQVLRDNCIQCHGKEGEKVEGKLNIVKLMASPNANIKTWTKIYHSVNKGEMPPEDDAPALDFESKELVLSSIKHMHDNLKLTATTRVLTPIEIQNTMVDLFNIDLGTYNPFKTLANSYSEKEFHTGQRKVLSPYYITEYYKILYDVLQSFIGLRPQVDKLDLKVAIPQHVLMNKKLKNHVELRWHQAKDKCRIEFDNKEKIKEPKKNKIDDNQNERVNEQLERLSLPAGTYTLRFKAATKNMNLNKLNVKKHGQATIDAYKNALKDLDDTLSIPINFYRTPPDVSDFHGTTELLEIVHISSEGEYAIEFTLDRRAAVAYSLNWKSLPAIGTANNLLAHHILGEDYEVQDRERIRNKFLYSNDYIFPAAKMWNFRIEGPYDVKLHPLSFDTETRVGTTEVSHKFKFLHQFLGLKNNIIYGYIFKDFQTDKMKYEDAYRNALIMLFLSSDFLTVNRDVKSPDFTRFSSYSLLKSAPNEAFTHQFTQTKKRRDSEALSKWLIKHPNFERFLKPFVYQWLKLGEIQNNLPDEQDFSVFYAKNLRDAYRIEAEKFILHLFRKNLPIRELLSANYSFVNEDLKNFYSGQNTRARLKRSELPPSVNPDDFKLHTFTDPKRGGLLNMGAFLTATGNGVDPLPIRRAAWVSENLLDSPLPNPPDVDVSKFELDKSANTLRQRLEAHTQNPACHSCHKRLDPLAILLDRYNTIGGDNHHFRQETVMINQQKVNGLGELKQYLKSHEQNMARAFSKKLISYMLGRNVNIADEKYLDAIISDTKENQFRMGDIYQAIIKYYYLEIPPESFYTSAK</sequence>
<evidence type="ECO:0000259" key="3">
    <source>
        <dbReference type="Pfam" id="PF07624"/>
    </source>
</evidence>
<keyword evidence="2" id="KW-0472">Membrane</keyword>
<evidence type="ECO:0000256" key="2">
    <source>
        <dbReference type="SAM" id="Phobius"/>
    </source>
</evidence>
<evidence type="ECO:0000313" key="6">
    <source>
        <dbReference type="EMBL" id="EDM28456.1"/>
    </source>
</evidence>
<dbReference type="RefSeq" id="WP_007277896.1">
    <property type="nucleotide sequence ID" value="NZ_ABCK01000005.1"/>
</dbReference>
<keyword evidence="2" id="KW-0812">Transmembrane</keyword>
<dbReference type="eggNOG" id="COG2010">
    <property type="taxonomic scope" value="Bacteria"/>
</dbReference>
<comment type="caution">
    <text evidence="6">The sequence shown here is derived from an EMBL/GenBank/DDBJ whole genome shotgun (WGS) entry which is preliminary data.</text>
</comment>
<evidence type="ECO:0008006" key="8">
    <source>
        <dbReference type="Google" id="ProtNLM"/>
    </source>
</evidence>
<dbReference type="Pfam" id="PF07624">
    <property type="entry name" value="PSD2"/>
    <property type="match status" value="1"/>
</dbReference>
<name>A6DJ20_9BACT</name>
<evidence type="ECO:0000256" key="1">
    <source>
        <dbReference type="SAM" id="MobiDB-lite"/>
    </source>
</evidence>
<accession>A6DJ20</accession>
<dbReference type="AlphaFoldDB" id="A6DJ20"/>
<dbReference type="Pfam" id="PF07631">
    <property type="entry name" value="PSD4"/>
    <property type="match status" value="1"/>
</dbReference>
<dbReference type="InterPro" id="IPR013039">
    <property type="entry name" value="DUF1588"/>
</dbReference>
<reference evidence="6 7" key="1">
    <citation type="journal article" date="2010" name="J. Bacteriol.">
        <title>Genome sequence of Lentisphaera araneosa HTCC2155T, the type species of the order Lentisphaerales in the phylum Lentisphaerae.</title>
        <authorList>
            <person name="Thrash J.C."/>
            <person name="Cho J.C."/>
            <person name="Vergin K.L."/>
            <person name="Morris R.M."/>
            <person name="Giovannoni S.J."/>
        </authorList>
    </citation>
    <scope>NUCLEOTIDE SEQUENCE [LARGE SCALE GENOMIC DNA]</scope>
    <source>
        <strain evidence="6 7">HTCC2155</strain>
    </source>
</reference>
<proteinExistence type="predicted"/>
<feature type="compositionally biased region" description="Basic and acidic residues" evidence="1">
    <location>
        <begin position="119"/>
        <end position="128"/>
    </location>
</feature>
<dbReference type="InterPro" id="IPR013042">
    <property type="entry name" value="DUF1592"/>
</dbReference>
<feature type="transmembrane region" description="Helical" evidence="2">
    <location>
        <begin position="178"/>
        <end position="196"/>
    </location>
</feature>
<dbReference type="EMBL" id="ABCK01000005">
    <property type="protein sequence ID" value="EDM28456.1"/>
    <property type="molecule type" value="Genomic_DNA"/>
</dbReference>
<feature type="region of interest" description="Disordered" evidence="1">
    <location>
        <begin position="67"/>
        <end position="173"/>
    </location>
</feature>
<gene>
    <name evidence="6" type="ORF">LNTAR_11086</name>
</gene>
<evidence type="ECO:0000259" key="5">
    <source>
        <dbReference type="Pfam" id="PF07631"/>
    </source>
</evidence>
<dbReference type="STRING" id="313628.LNTAR_11086"/>
<feature type="compositionally biased region" description="Basic residues" evidence="1">
    <location>
        <begin position="150"/>
        <end position="173"/>
    </location>
</feature>
<keyword evidence="2" id="KW-1133">Transmembrane helix</keyword>
<protein>
    <recommendedName>
        <fullName evidence="8">Cytochrome c domain-containing protein</fullName>
    </recommendedName>
</protein>